<accession>A0ABQ7G235</accession>
<dbReference type="Proteomes" id="UP000815325">
    <property type="component" value="Unassembled WGS sequence"/>
</dbReference>
<evidence type="ECO:0000256" key="1">
    <source>
        <dbReference type="SAM" id="MobiDB-lite"/>
    </source>
</evidence>
<feature type="compositionally biased region" description="Low complexity" evidence="1">
    <location>
        <begin position="118"/>
        <end position="132"/>
    </location>
</feature>
<feature type="region of interest" description="Disordered" evidence="1">
    <location>
        <begin position="1"/>
        <end position="26"/>
    </location>
</feature>
<reference evidence="2" key="1">
    <citation type="submission" date="2017-08" db="EMBL/GenBank/DDBJ databases">
        <authorList>
            <person name="Polle J.E."/>
            <person name="Barry K."/>
            <person name="Cushman J."/>
            <person name="Schmutz J."/>
            <person name="Tran D."/>
            <person name="Hathwaick L.T."/>
            <person name="Yim W.C."/>
            <person name="Jenkins J."/>
            <person name="Mckie-Krisberg Z.M."/>
            <person name="Prochnik S."/>
            <person name="Lindquist E."/>
            <person name="Dockter R.B."/>
            <person name="Adam C."/>
            <person name="Molina H."/>
            <person name="Bunkerborg J."/>
            <person name="Jin E."/>
            <person name="Buchheim M."/>
            <person name="Magnuson J."/>
        </authorList>
    </citation>
    <scope>NUCLEOTIDE SEQUENCE</scope>
    <source>
        <strain evidence="2">CCAP 19/18</strain>
    </source>
</reference>
<evidence type="ECO:0000313" key="3">
    <source>
        <dbReference type="Proteomes" id="UP000815325"/>
    </source>
</evidence>
<evidence type="ECO:0000313" key="2">
    <source>
        <dbReference type="EMBL" id="KAF5828660.1"/>
    </source>
</evidence>
<keyword evidence="3" id="KW-1185">Reference proteome</keyword>
<proteinExistence type="predicted"/>
<name>A0ABQ7G235_DUNSA</name>
<feature type="region of interest" description="Disordered" evidence="1">
    <location>
        <begin position="40"/>
        <end position="62"/>
    </location>
</feature>
<dbReference type="EMBL" id="MU070265">
    <property type="protein sequence ID" value="KAF5828660.1"/>
    <property type="molecule type" value="Genomic_DNA"/>
</dbReference>
<feature type="compositionally biased region" description="Low complexity" evidence="1">
    <location>
        <begin position="40"/>
        <end position="55"/>
    </location>
</feature>
<feature type="region of interest" description="Disordered" evidence="1">
    <location>
        <begin position="80"/>
        <end position="193"/>
    </location>
</feature>
<organism evidence="2 3">
    <name type="scientific">Dunaliella salina</name>
    <name type="common">Green alga</name>
    <name type="synonym">Protococcus salinus</name>
    <dbReference type="NCBI Taxonomy" id="3046"/>
    <lineage>
        <taxon>Eukaryota</taxon>
        <taxon>Viridiplantae</taxon>
        <taxon>Chlorophyta</taxon>
        <taxon>core chlorophytes</taxon>
        <taxon>Chlorophyceae</taxon>
        <taxon>CS clade</taxon>
        <taxon>Chlamydomonadales</taxon>
        <taxon>Dunaliellaceae</taxon>
        <taxon>Dunaliella</taxon>
    </lineage>
</organism>
<protein>
    <recommendedName>
        <fullName evidence="4">Histone deacetylase</fullName>
    </recommendedName>
</protein>
<sequence length="241" mass="25750">MPPDLLLGAGYNSSSSEAGSMPAQHMYSHDVQAKASVRGMMTSSTAASSGAAATAAHHRRADGQQQVLVEEGDEWQVVSSSDSGEAAGMGASALASVPRKMDTRLITGNPDTSSEEGQQQQQQQQVQMLKQQGVGSARGMSAELQYQSTSSEEELLPEDRRKGDGMEVDAGMTTDTSSYGADGQDEQGGLPEGFEQERRIALVWDERMELHEEGKVVPHPERPDRVRAVMSRILASNLAGT</sequence>
<comment type="caution">
    <text evidence="2">The sequence shown here is derived from an EMBL/GenBank/DDBJ whole genome shotgun (WGS) entry which is preliminary data.</text>
</comment>
<gene>
    <name evidence="2" type="ORF">DUNSADRAFT_17276</name>
</gene>
<evidence type="ECO:0008006" key="4">
    <source>
        <dbReference type="Google" id="ProtNLM"/>
    </source>
</evidence>